<reference evidence="1" key="1">
    <citation type="submission" date="2021-11" db="EMBL/GenBank/DDBJ databases">
        <authorList>
            <person name="Bulgarelli D."/>
        </authorList>
    </citation>
    <scope>NUCLEOTIDE SEQUENCE</scope>
    <source>
        <strain evidence="1">Bi133</strain>
    </source>
</reference>
<accession>A0A9W4P8Z8</accession>
<dbReference type="EMBL" id="CAKKMG010000002">
    <property type="protein sequence ID" value="CAH0131313.1"/>
    <property type="molecule type" value="Genomic_DNA"/>
</dbReference>
<comment type="caution">
    <text evidence="1">The sequence shown here is derived from an EMBL/GenBank/DDBJ whole genome shotgun (WGS) entry which is preliminary data.</text>
</comment>
<protein>
    <submittedName>
        <fullName evidence="1">Uncharacterized protein</fullName>
    </submittedName>
</protein>
<gene>
    <name evidence="1" type="ORF">SRABI133_00240</name>
</gene>
<sequence>MVVEDESCAVDIACWIYEVYSDLGYTEKQLKNSK</sequence>
<dbReference type="Proteomes" id="UP000789326">
    <property type="component" value="Unassembled WGS sequence"/>
</dbReference>
<evidence type="ECO:0000313" key="2">
    <source>
        <dbReference type="Proteomes" id="UP000789326"/>
    </source>
</evidence>
<name>A0A9W4P8Z8_9BACI</name>
<evidence type="ECO:0000313" key="1">
    <source>
        <dbReference type="EMBL" id="CAH0131313.1"/>
    </source>
</evidence>
<proteinExistence type="predicted"/>
<organism evidence="1 2">
    <name type="scientific">Peribacillus simplex</name>
    <dbReference type="NCBI Taxonomy" id="1478"/>
    <lineage>
        <taxon>Bacteria</taxon>
        <taxon>Bacillati</taxon>
        <taxon>Bacillota</taxon>
        <taxon>Bacilli</taxon>
        <taxon>Bacillales</taxon>
        <taxon>Bacillaceae</taxon>
        <taxon>Peribacillus</taxon>
    </lineage>
</organism>
<dbReference type="AlphaFoldDB" id="A0A9W4P8Z8"/>